<keyword evidence="8 10" id="KW-0269">Exonuclease</keyword>
<feature type="binding site" evidence="13">
    <location>
        <position position="48"/>
    </location>
    <ligand>
        <name>Ca(2+)</name>
        <dbReference type="ChEBI" id="CHEBI:29108"/>
    </ligand>
</feature>
<evidence type="ECO:0000256" key="11">
    <source>
        <dbReference type="PIRSR" id="PIRSR004803-1"/>
    </source>
</evidence>
<feature type="binding site" evidence="12">
    <location>
        <begin position="231"/>
        <end position="233"/>
    </location>
    <ligand>
        <name>substrate</name>
    </ligand>
</feature>
<dbReference type="InterPro" id="IPR011108">
    <property type="entry name" value="RMMBL"/>
</dbReference>
<evidence type="ECO:0000313" key="15">
    <source>
        <dbReference type="EMBL" id="NBG87636.1"/>
    </source>
</evidence>
<evidence type="ECO:0000256" key="8">
    <source>
        <dbReference type="ARBA" id="ARBA00022839"/>
    </source>
</evidence>
<dbReference type="SMART" id="SM00849">
    <property type="entry name" value="Lactamase_B"/>
    <property type="match status" value="1"/>
</dbReference>
<feature type="binding site" evidence="13">
    <location>
        <position position="75"/>
    </location>
    <ligand>
        <name>Zn(2+)</name>
        <dbReference type="ChEBI" id="CHEBI:29105"/>
        <label>1</label>
        <note>catalytic</note>
    </ligand>
</feature>
<feature type="binding site" evidence="10 12">
    <location>
        <begin position="363"/>
        <end position="367"/>
    </location>
    <ligand>
        <name>substrate</name>
    </ligand>
</feature>
<feature type="binding site" evidence="13">
    <location>
        <position position="442"/>
    </location>
    <ligand>
        <name>Ca(2+)</name>
        <dbReference type="ChEBI" id="CHEBI:29108"/>
    </ligand>
</feature>
<dbReference type="InterPro" id="IPR042173">
    <property type="entry name" value="RNase_J_2"/>
</dbReference>
<feature type="binding site" evidence="13">
    <location>
        <position position="162"/>
    </location>
    <ligand>
        <name>Zn(2+)</name>
        <dbReference type="ChEBI" id="CHEBI:29105"/>
        <label>1</label>
        <note>catalytic</note>
    </ligand>
</feature>
<dbReference type="HAMAP" id="MF_01491">
    <property type="entry name" value="RNase_J_bact"/>
    <property type="match status" value="1"/>
</dbReference>
<dbReference type="Gene3D" id="3.60.15.10">
    <property type="entry name" value="Ribonuclease Z/Hydroxyacylglutathione hydrolase-like"/>
    <property type="match status" value="1"/>
</dbReference>
<keyword evidence="16" id="KW-1185">Reference proteome</keyword>
<protein>
    <recommendedName>
        <fullName evidence="10">Ribonuclease J</fullName>
        <shortName evidence="10">RNase J</shortName>
        <ecNumber evidence="10">3.1.-.-</ecNumber>
    </recommendedName>
</protein>
<evidence type="ECO:0000256" key="12">
    <source>
        <dbReference type="PIRSR" id="PIRSR004803-2"/>
    </source>
</evidence>
<comment type="subunit">
    <text evidence="10">Homodimer, may be a subunit of the RNA degradosome.</text>
</comment>
<dbReference type="PIRSF" id="PIRSF004803">
    <property type="entry name" value="RnjA"/>
    <property type="match status" value="1"/>
</dbReference>
<keyword evidence="5 10" id="KW-0255">Endonuclease</keyword>
<feature type="domain" description="Metallo-beta-lactamase" evidence="14">
    <location>
        <begin position="20"/>
        <end position="221"/>
    </location>
</feature>
<dbReference type="EC" id="3.1.-.-" evidence="10"/>
<dbReference type="SUPFAM" id="SSF56281">
    <property type="entry name" value="Metallo-hydrolase/oxidoreductase"/>
    <property type="match status" value="1"/>
</dbReference>
<dbReference type="Gene3D" id="3.40.50.10710">
    <property type="entry name" value="Metallo-hydrolase/oxidoreductase"/>
    <property type="match status" value="1"/>
</dbReference>
<dbReference type="AlphaFoldDB" id="A0AA43XJX2"/>
<evidence type="ECO:0000256" key="4">
    <source>
        <dbReference type="ARBA" id="ARBA00022723"/>
    </source>
</evidence>
<evidence type="ECO:0000256" key="10">
    <source>
        <dbReference type="HAMAP-Rule" id="MF_01491"/>
    </source>
</evidence>
<evidence type="ECO:0000256" key="1">
    <source>
        <dbReference type="ARBA" id="ARBA00004496"/>
    </source>
</evidence>
<feature type="binding site" evidence="13">
    <location>
        <position position="78"/>
    </location>
    <ligand>
        <name>Zn(2+)</name>
        <dbReference type="ChEBI" id="CHEBI:29105"/>
        <label>2</label>
        <note>catalytic</note>
    </ligand>
</feature>
<dbReference type="EMBL" id="SUMG01000003">
    <property type="protein sequence ID" value="NBG87636.1"/>
    <property type="molecule type" value="Genomic_DNA"/>
</dbReference>
<feature type="active site" description="Proton acceptor" evidence="11">
    <location>
        <position position="367"/>
    </location>
</feature>
<dbReference type="InterPro" id="IPR001279">
    <property type="entry name" value="Metallo-B-lactamas"/>
</dbReference>
<keyword evidence="10" id="KW-0698">rRNA processing</keyword>
<keyword evidence="6 10" id="KW-0378">Hydrolase</keyword>
<dbReference type="GO" id="GO:0006364">
    <property type="term" value="P:rRNA processing"/>
    <property type="evidence" value="ECO:0007669"/>
    <property type="project" value="UniProtKB-UniRule"/>
</dbReference>
<evidence type="ECO:0000256" key="7">
    <source>
        <dbReference type="ARBA" id="ARBA00022833"/>
    </source>
</evidence>
<keyword evidence="3 10" id="KW-0540">Nuclease</keyword>
<dbReference type="InterPro" id="IPR030854">
    <property type="entry name" value="RNase_J_bac"/>
</dbReference>
<sequence length="554" mass="61461">MASKKDKLKIIPLGGLGEIGKNMTAIEYEDEILIIDCGLSFPEEEMLGVDIVIPDITYLLKNKDKVKGIVITHGHEDHIGALPYVLKKINVPVYGSRLTVGLIENKLKGFKMKNAHVERVKPRQKIQLGAFKVEFISTSHSIPDAFALSVETPAGIVFHTGDFRIDYTPIDDQIIDLDKIAEIGRKGVLVMLADSTNAERPGTTRSEKSVGDTFDEIFSSRKSRIIIATFASHVHRIQQIVNSCVKYNRKVVFAGRSMLTVGAVAQDLGVLNIPEGITITEKEMDDYPDEEVVVVVTGSQGEPMAALPRMASDEHRTLDVRSGDTVVFSSTPIPGNEKLVGKVMNLLYDRGAEVIYDKLYDVHTSGHACQEELKLMHRLVKPQYFIPVHGEVRHLRQHGLLAEELGMPKENIFVGETGDIMEFSKESAKVIGKITSGQVLVDGLGVGDVGNIVLRDRKHLAEDGLMIVVVTIKRENRKVMAGPDIISRGFVYVRESESLMSEAKDVVSKALVSCEKQNTKEWSVIKGAIRDQLKGFLYEKTKRRPMILPIIMEV</sequence>
<dbReference type="InterPro" id="IPR036866">
    <property type="entry name" value="RibonucZ/Hydroxyglut_hydro"/>
</dbReference>
<dbReference type="InterPro" id="IPR004613">
    <property type="entry name" value="RNase_J"/>
</dbReference>
<dbReference type="Pfam" id="PF00753">
    <property type="entry name" value="Lactamase_B"/>
    <property type="match status" value="1"/>
</dbReference>
<feature type="active site" description="Proton donor" evidence="11">
    <location>
        <position position="194"/>
    </location>
</feature>
<accession>A0AA43XJX2</accession>
<dbReference type="Gene3D" id="3.10.20.580">
    <property type="match status" value="1"/>
</dbReference>
<dbReference type="PROSITE" id="PS01292">
    <property type="entry name" value="UPF0036"/>
    <property type="match status" value="1"/>
</dbReference>
<evidence type="ECO:0000256" key="13">
    <source>
        <dbReference type="PIRSR" id="PIRSR004803-3"/>
    </source>
</evidence>
<keyword evidence="4 13" id="KW-0479">Metal-binding</keyword>
<comment type="subcellular location">
    <subcellularLocation>
        <location evidence="1 10">Cytoplasm</location>
    </subcellularLocation>
</comment>
<dbReference type="GO" id="GO:0003723">
    <property type="term" value="F:RNA binding"/>
    <property type="evidence" value="ECO:0007669"/>
    <property type="project" value="UniProtKB-UniRule"/>
</dbReference>
<keyword evidence="2 10" id="KW-0963">Cytoplasm</keyword>
<evidence type="ECO:0000259" key="14">
    <source>
        <dbReference type="SMART" id="SM00849"/>
    </source>
</evidence>
<dbReference type="GO" id="GO:0005737">
    <property type="term" value="C:cytoplasm"/>
    <property type="evidence" value="ECO:0007669"/>
    <property type="project" value="UniProtKB-SubCell"/>
</dbReference>
<dbReference type="PANTHER" id="PTHR43694">
    <property type="entry name" value="RIBONUCLEASE J"/>
    <property type="match status" value="1"/>
</dbReference>
<organism evidence="15 16">
    <name type="scientific">Isachenkonia alkalipeptolytica</name>
    <dbReference type="NCBI Taxonomy" id="2565777"/>
    <lineage>
        <taxon>Bacteria</taxon>
        <taxon>Bacillati</taxon>
        <taxon>Bacillota</taxon>
        <taxon>Clostridia</taxon>
        <taxon>Eubacteriales</taxon>
        <taxon>Clostridiaceae</taxon>
        <taxon>Isachenkonia</taxon>
    </lineage>
</organism>
<dbReference type="FunFam" id="3.10.20.580:FF:000001">
    <property type="entry name" value="Ribonuclease J"/>
    <property type="match status" value="1"/>
</dbReference>
<dbReference type="InterPro" id="IPR055132">
    <property type="entry name" value="RNase_J_b_CASP"/>
</dbReference>
<dbReference type="RefSeq" id="WP_160719243.1">
    <property type="nucleotide sequence ID" value="NZ_SUMG01000003.1"/>
</dbReference>
<name>A0AA43XJX2_9CLOT</name>
<gene>
    <name evidence="10" type="primary">rnj</name>
    <name evidence="15" type="ORF">ISALK_03895</name>
</gene>
<dbReference type="NCBIfam" id="TIGR00649">
    <property type="entry name" value="MG423"/>
    <property type="match status" value="1"/>
</dbReference>
<dbReference type="PANTHER" id="PTHR43694:SF1">
    <property type="entry name" value="RIBONUCLEASE J"/>
    <property type="match status" value="1"/>
</dbReference>
<dbReference type="GO" id="GO:0004521">
    <property type="term" value="F:RNA endonuclease activity"/>
    <property type="evidence" value="ECO:0007669"/>
    <property type="project" value="UniProtKB-UniRule"/>
</dbReference>
<feature type="binding site" evidence="13">
    <location>
        <position position="73"/>
    </location>
    <ligand>
        <name>Zn(2+)</name>
        <dbReference type="ChEBI" id="CHEBI:29105"/>
        <label>1</label>
        <note>catalytic</note>
    </ligand>
</feature>
<feature type="binding site" evidence="13">
    <location>
        <position position="77"/>
    </location>
    <ligand>
        <name>Zn(2+)</name>
        <dbReference type="ChEBI" id="CHEBI:29105"/>
        <label>1</label>
        <note>catalytic</note>
    </ligand>
</feature>
<keyword evidence="9 10" id="KW-0694">RNA-binding</keyword>
<dbReference type="GO" id="GO:0008270">
    <property type="term" value="F:zinc ion binding"/>
    <property type="evidence" value="ECO:0007669"/>
    <property type="project" value="InterPro"/>
</dbReference>
<feature type="binding site" evidence="13">
    <location>
        <position position="50"/>
    </location>
    <ligand>
        <name>Ca(2+)</name>
        <dbReference type="ChEBI" id="CHEBI:29108"/>
    </ligand>
</feature>
<comment type="similarity">
    <text evidence="10">Belongs to the metallo-beta-lactamase superfamily. RNA-metabolizing metallo-beta-lactamase-like family. Bacterial RNase J subfamily.</text>
</comment>
<dbReference type="GO" id="GO:0004534">
    <property type="term" value="F:5'-3' RNA exonuclease activity"/>
    <property type="evidence" value="ECO:0007669"/>
    <property type="project" value="UniProtKB-UniRule"/>
</dbReference>
<dbReference type="InterPro" id="IPR041636">
    <property type="entry name" value="RNase_J_C"/>
</dbReference>
<keyword evidence="13" id="KW-0106">Calcium</keyword>
<evidence type="ECO:0000256" key="5">
    <source>
        <dbReference type="ARBA" id="ARBA00022759"/>
    </source>
</evidence>
<evidence type="ECO:0000313" key="16">
    <source>
        <dbReference type="Proteomes" id="UP000449710"/>
    </source>
</evidence>
<comment type="cofactor">
    <cofactor evidence="13">
        <name>Ca(2+)</name>
        <dbReference type="ChEBI" id="CHEBI:29108"/>
    </cofactor>
    <text evidence="13">Binds 1 Ca(2+) cation per subunit. Seen in 1 crystal structure, it is not clear if it is physiologically important.</text>
</comment>
<dbReference type="CDD" id="cd07714">
    <property type="entry name" value="RNaseJ_MBL-fold"/>
    <property type="match status" value="1"/>
</dbReference>
<evidence type="ECO:0000256" key="9">
    <source>
        <dbReference type="ARBA" id="ARBA00022884"/>
    </source>
</evidence>
<comment type="function">
    <text evidence="10">An RNase that has 5'-3' exonuclease and possibly endonuclease activity. Involved in maturation of rRNA and in some organisms also mRNA maturation and/or decay.</text>
</comment>
<evidence type="ECO:0000256" key="6">
    <source>
        <dbReference type="ARBA" id="ARBA00022801"/>
    </source>
</evidence>
<dbReference type="Pfam" id="PF07521">
    <property type="entry name" value="RMMBL"/>
    <property type="match status" value="1"/>
</dbReference>
<comment type="cofactor">
    <cofactor evidence="13">
        <name>Zn(2+)</name>
        <dbReference type="ChEBI" id="CHEBI:29105"/>
    </cofactor>
    <text evidence="13">Binds 2 Zn(2+) ions per subunit. It is not clear if Zn(2+) or Mg(2+) is physiologically important.</text>
</comment>
<evidence type="ECO:0000256" key="2">
    <source>
        <dbReference type="ARBA" id="ARBA00022490"/>
    </source>
</evidence>
<feature type="binding site" evidence="13">
    <location>
        <position position="140"/>
    </location>
    <ligand>
        <name>Zn(2+)</name>
        <dbReference type="ChEBI" id="CHEBI:29105"/>
        <label>1</label>
        <note>catalytic</note>
    </ligand>
</feature>
<dbReference type="InterPro" id="IPR001587">
    <property type="entry name" value="RNase_J_CS"/>
</dbReference>
<evidence type="ECO:0000256" key="3">
    <source>
        <dbReference type="ARBA" id="ARBA00022722"/>
    </source>
</evidence>
<dbReference type="Pfam" id="PF22505">
    <property type="entry name" value="RNase_J_b_CASP"/>
    <property type="match status" value="1"/>
</dbReference>
<proteinExistence type="inferred from homology"/>
<comment type="caution">
    <text evidence="15">The sequence shown here is derived from an EMBL/GenBank/DDBJ whole genome shotgun (WGS) entry which is preliminary data.</text>
</comment>
<keyword evidence="7 13" id="KW-0862">Zinc</keyword>
<dbReference type="Pfam" id="PF17770">
    <property type="entry name" value="RNase_J_C"/>
    <property type="match status" value="1"/>
</dbReference>
<reference evidence="15 16" key="1">
    <citation type="submission" date="2019-04" db="EMBL/GenBank/DDBJ databases">
        <title>Isachenkonia alkalipeptolytica gen. nov. sp. nov. a new anaerobic, alkiliphilic organothrophic bacterium capable to reduce synthesized ferrihydrite isolated from a soda lake.</title>
        <authorList>
            <person name="Toshchakov S.V."/>
            <person name="Zavarzina D.G."/>
            <person name="Zhilina T.N."/>
            <person name="Kostrikina N.A."/>
            <person name="Kublanov I.V."/>
        </authorList>
    </citation>
    <scope>NUCLEOTIDE SEQUENCE [LARGE SCALE GENOMIC DNA]</scope>
    <source>
        <strain evidence="15 16">Z-1701</strain>
    </source>
</reference>
<feature type="binding site" evidence="13">
    <location>
        <position position="389"/>
    </location>
    <ligand>
        <name>Zn(2+)</name>
        <dbReference type="ChEBI" id="CHEBI:29105"/>
        <label>1</label>
        <note>catalytic</note>
    </ligand>
</feature>
<dbReference type="Proteomes" id="UP000449710">
    <property type="component" value="Unassembled WGS sequence"/>
</dbReference>